<dbReference type="AlphaFoldDB" id="A0A5P1EZ99"/>
<name>A0A5P1EZ99_ASPOF</name>
<sequence>MDVVRIPSNINYFRDLLQNHISSTSLEDHRTTLRDTPFVGYLDVANVPIHPVLVDCLPEVFDAEKNSFKIGEKWTSFSLQDVARITGLPMGGSIVDTRFHRSDRETIYKLVLSFSSLDCGVFLMSYMFSLVSGQPISIDQKDCARHRARIVALFLSEGYKQSPQAQF</sequence>
<organism evidence="1 2">
    <name type="scientific">Asparagus officinalis</name>
    <name type="common">Garden asparagus</name>
    <dbReference type="NCBI Taxonomy" id="4686"/>
    <lineage>
        <taxon>Eukaryota</taxon>
        <taxon>Viridiplantae</taxon>
        <taxon>Streptophyta</taxon>
        <taxon>Embryophyta</taxon>
        <taxon>Tracheophyta</taxon>
        <taxon>Spermatophyta</taxon>
        <taxon>Magnoliopsida</taxon>
        <taxon>Liliopsida</taxon>
        <taxon>Asparagales</taxon>
        <taxon>Asparagaceae</taxon>
        <taxon>Asparagoideae</taxon>
        <taxon>Asparagus</taxon>
    </lineage>
</organism>
<dbReference type="Proteomes" id="UP000243459">
    <property type="component" value="Chromosome 4"/>
</dbReference>
<evidence type="ECO:0000313" key="1">
    <source>
        <dbReference type="EMBL" id="ONK71426.1"/>
    </source>
</evidence>
<protein>
    <recommendedName>
        <fullName evidence="3">Ubiquitin-like protease family profile domain-containing protein</fullName>
    </recommendedName>
</protein>
<dbReference type="Gramene" id="ONK71426">
    <property type="protein sequence ID" value="ONK71426"/>
    <property type="gene ID" value="A4U43_C04F8450"/>
</dbReference>
<evidence type="ECO:0008006" key="3">
    <source>
        <dbReference type="Google" id="ProtNLM"/>
    </source>
</evidence>
<dbReference type="Gene3D" id="3.40.395.10">
    <property type="entry name" value="Adenoviral Proteinase, Chain A"/>
    <property type="match status" value="1"/>
</dbReference>
<keyword evidence="2" id="KW-1185">Reference proteome</keyword>
<dbReference type="SUPFAM" id="SSF54001">
    <property type="entry name" value="Cysteine proteinases"/>
    <property type="match status" value="1"/>
</dbReference>
<dbReference type="InterPro" id="IPR038765">
    <property type="entry name" value="Papain-like_cys_pep_sf"/>
</dbReference>
<evidence type="ECO:0000313" key="2">
    <source>
        <dbReference type="Proteomes" id="UP000243459"/>
    </source>
</evidence>
<proteinExistence type="predicted"/>
<gene>
    <name evidence="1" type="ORF">A4U43_C04F8450</name>
</gene>
<reference evidence="2" key="1">
    <citation type="journal article" date="2017" name="Nat. Commun.">
        <title>The asparagus genome sheds light on the origin and evolution of a young Y chromosome.</title>
        <authorList>
            <person name="Harkess A."/>
            <person name="Zhou J."/>
            <person name="Xu C."/>
            <person name="Bowers J.E."/>
            <person name="Van der Hulst R."/>
            <person name="Ayyampalayam S."/>
            <person name="Mercati F."/>
            <person name="Riccardi P."/>
            <person name="McKain M.R."/>
            <person name="Kakrana A."/>
            <person name="Tang H."/>
            <person name="Ray J."/>
            <person name="Groenendijk J."/>
            <person name="Arikit S."/>
            <person name="Mathioni S.M."/>
            <person name="Nakano M."/>
            <person name="Shan H."/>
            <person name="Telgmann-Rauber A."/>
            <person name="Kanno A."/>
            <person name="Yue Z."/>
            <person name="Chen H."/>
            <person name="Li W."/>
            <person name="Chen Y."/>
            <person name="Xu X."/>
            <person name="Zhang Y."/>
            <person name="Luo S."/>
            <person name="Chen H."/>
            <person name="Gao J."/>
            <person name="Mao Z."/>
            <person name="Pires J.C."/>
            <person name="Luo M."/>
            <person name="Kudrna D."/>
            <person name="Wing R.A."/>
            <person name="Meyers B.C."/>
            <person name="Yi K."/>
            <person name="Kong H."/>
            <person name="Lavrijsen P."/>
            <person name="Sunseri F."/>
            <person name="Falavigna A."/>
            <person name="Ye Y."/>
            <person name="Leebens-Mack J.H."/>
            <person name="Chen G."/>
        </authorList>
    </citation>
    <scope>NUCLEOTIDE SEQUENCE [LARGE SCALE GENOMIC DNA]</scope>
    <source>
        <strain evidence="2">cv. DH0086</strain>
    </source>
</reference>
<dbReference type="EMBL" id="CM007384">
    <property type="protein sequence ID" value="ONK71426.1"/>
    <property type="molecule type" value="Genomic_DNA"/>
</dbReference>
<accession>A0A5P1EZ99</accession>